<protein>
    <submittedName>
        <fullName evidence="1 2">Pyridoxamine 5'-phosphate oxidase</fullName>
    </submittedName>
</protein>
<dbReference type="SUPFAM" id="SSF50475">
    <property type="entry name" value="FMN-binding split barrel"/>
    <property type="match status" value="1"/>
</dbReference>
<dbReference type="STRING" id="589382.SAMN04489721_2846"/>
<reference evidence="3" key="2">
    <citation type="submission" date="2016-10" db="EMBL/GenBank/DDBJ databases">
        <authorList>
            <person name="Varghese N."/>
            <person name="Submissions S."/>
        </authorList>
    </citation>
    <scope>NUCLEOTIDE SEQUENCE [LARGE SCALE GENOMIC DNA]</scope>
    <source>
        <strain evidence="3">CPCC 202695</strain>
    </source>
</reference>
<evidence type="ECO:0000313" key="1">
    <source>
        <dbReference type="EMBL" id="MCP2366771.1"/>
    </source>
</evidence>
<dbReference type="Gene3D" id="2.30.110.10">
    <property type="entry name" value="Electron Transport, Fmn-binding Protein, Chain A"/>
    <property type="match status" value="1"/>
</dbReference>
<evidence type="ECO:0000313" key="3">
    <source>
        <dbReference type="Proteomes" id="UP000199482"/>
    </source>
</evidence>
<dbReference type="OrthoDB" id="7062584at2"/>
<accession>A0A1H1YQP5</accession>
<dbReference type="AlphaFoldDB" id="A0A1H1YQP5"/>
<dbReference type="EMBL" id="LT629755">
    <property type="protein sequence ID" value="SDT23609.1"/>
    <property type="molecule type" value="Genomic_DNA"/>
</dbReference>
<dbReference type="Proteomes" id="UP000893823">
    <property type="component" value="Unassembled WGS sequence"/>
</dbReference>
<evidence type="ECO:0000313" key="4">
    <source>
        <dbReference type="Proteomes" id="UP000893823"/>
    </source>
</evidence>
<dbReference type="Pfam" id="PF12900">
    <property type="entry name" value="Pyridox_ox_2"/>
    <property type="match status" value="1"/>
</dbReference>
<proteinExistence type="predicted"/>
<name>A0A1H1YQP5_9MICO</name>
<dbReference type="Proteomes" id="UP000199482">
    <property type="component" value="Chromosome I"/>
</dbReference>
<reference evidence="2" key="1">
    <citation type="submission" date="2016-10" db="EMBL/GenBank/DDBJ databases">
        <authorList>
            <person name="de Groot N.N."/>
        </authorList>
    </citation>
    <scope>NUCLEOTIDE SEQUENCE [LARGE SCALE GENOMIC DNA]</scope>
    <source>
        <strain evidence="2">CPCC 202695</strain>
    </source>
</reference>
<dbReference type="RefSeq" id="WP_092673761.1">
    <property type="nucleotide sequence ID" value="NZ_BMDN01000001.1"/>
</dbReference>
<evidence type="ECO:0000313" key="2">
    <source>
        <dbReference type="EMBL" id="SDT23609.1"/>
    </source>
</evidence>
<keyword evidence="4" id="KW-1185">Reference proteome</keyword>
<reference evidence="1" key="3">
    <citation type="submission" date="2022-06" db="EMBL/GenBank/DDBJ databases">
        <title>Genomic Encyclopedia of Type Strains, Phase III (KMG-III): the genomes of soil and plant-associated and newly described type strains.</title>
        <authorList>
            <person name="Whitman W."/>
        </authorList>
    </citation>
    <scope>NUCLEOTIDE SEQUENCE</scope>
    <source>
        <strain evidence="1">CPCC 202695</strain>
    </source>
</reference>
<organism evidence="2 3">
    <name type="scientific">Agromyces flavus</name>
    <dbReference type="NCBI Taxonomy" id="589382"/>
    <lineage>
        <taxon>Bacteria</taxon>
        <taxon>Bacillati</taxon>
        <taxon>Actinomycetota</taxon>
        <taxon>Actinomycetes</taxon>
        <taxon>Micrococcales</taxon>
        <taxon>Microbacteriaceae</taxon>
        <taxon>Agromyces</taxon>
    </lineage>
</organism>
<dbReference type="InterPro" id="IPR024747">
    <property type="entry name" value="Pyridox_Oxase-rel"/>
</dbReference>
<dbReference type="InterPro" id="IPR012349">
    <property type="entry name" value="Split_barrel_FMN-bd"/>
</dbReference>
<gene>
    <name evidence="1" type="ORF">BCL57_000913</name>
    <name evidence="2" type="ORF">SAMN04489721_2846</name>
</gene>
<dbReference type="EMBL" id="SODL02000001">
    <property type="protein sequence ID" value="MCP2366771.1"/>
    <property type="molecule type" value="Genomic_DNA"/>
</dbReference>
<sequence>MNGDDERPPTRALSEDECWRLIADAPFGRIAVAAAGEVDIFPVNHRVDDGPDGKAIVFRTAPGTKLLELTIHANVAFEVDGYSDEEAYSVVLKGRARQLERESEIQRVEGLGVTPWAPEAKDRWVRVETTEVGGRTFMRARNPQ</sequence>